<reference evidence="2" key="1">
    <citation type="submission" date="2014-01" db="EMBL/GenBank/DDBJ databases">
        <authorList>
            <person name="Aslett M."/>
        </authorList>
    </citation>
    <scope>NUCLEOTIDE SEQUENCE</scope>
</reference>
<name>A0A077Z4G3_TRITR</name>
<dbReference type="EMBL" id="HG805950">
    <property type="protein sequence ID" value="CDW55367.1"/>
    <property type="molecule type" value="Genomic_DNA"/>
</dbReference>
<feature type="region of interest" description="Disordered" evidence="1">
    <location>
        <begin position="1"/>
        <end position="21"/>
    </location>
</feature>
<dbReference type="AlphaFoldDB" id="A0A077Z4G3"/>
<proteinExistence type="predicted"/>
<reference evidence="2" key="2">
    <citation type="submission" date="2014-03" db="EMBL/GenBank/DDBJ databases">
        <title>The whipworm genome and dual-species transcriptomics of an intimate host-pathogen interaction.</title>
        <authorList>
            <person name="Foth B.J."/>
            <person name="Tsai I.J."/>
            <person name="Reid A.J."/>
            <person name="Bancroft A.J."/>
            <person name="Nichol S."/>
            <person name="Tracey A."/>
            <person name="Holroyd N."/>
            <person name="Cotton J.A."/>
            <person name="Stanley E.J."/>
            <person name="Zarowiecki M."/>
            <person name="Liu J.Z."/>
            <person name="Huckvale T."/>
            <person name="Cooper P.J."/>
            <person name="Grencis R.K."/>
            <person name="Berriman M."/>
        </authorList>
    </citation>
    <scope>NUCLEOTIDE SEQUENCE [LARGE SCALE GENOMIC DNA]</scope>
</reference>
<accession>A0A077Z4G3</accession>
<organism evidence="2 3">
    <name type="scientific">Trichuris trichiura</name>
    <name type="common">Whipworm</name>
    <name type="synonym">Trichocephalus trichiurus</name>
    <dbReference type="NCBI Taxonomy" id="36087"/>
    <lineage>
        <taxon>Eukaryota</taxon>
        <taxon>Metazoa</taxon>
        <taxon>Ecdysozoa</taxon>
        <taxon>Nematoda</taxon>
        <taxon>Enoplea</taxon>
        <taxon>Dorylaimia</taxon>
        <taxon>Trichinellida</taxon>
        <taxon>Trichuridae</taxon>
        <taxon>Trichuris</taxon>
    </lineage>
</organism>
<dbReference type="Proteomes" id="UP000030665">
    <property type="component" value="Unassembled WGS sequence"/>
</dbReference>
<gene>
    <name evidence="2" type="ORF">TTRE_0000363901</name>
</gene>
<evidence type="ECO:0000313" key="2">
    <source>
        <dbReference type="EMBL" id="CDW55367.1"/>
    </source>
</evidence>
<protein>
    <submittedName>
        <fullName evidence="2">Uncharacterized protein</fullName>
    </submittedName>
</protein>
<sequence>MAGEQRQRRAHPRIRSPLSIDPTLRPVGMMPKHQWPPAGVVSALNWGWPRRATNCGGFLPGLVRGQMGSYLQLAAGSCRNKVNAKEVILTQNVMKTIPSDLAESTAVDYYVVFLILKFSSS</sequence>
<evidence type="ECO:0000256" key="1">
    <source>
        <dbReference type="SAM" id="MobiDB-lite"/>
    </source>
</evidence>
<keyword evidence="3" id="KW-1185">Reference proteome</keyword>
<evidence type="ECO:0000313" key="3">
    <source>
        <dbReference type="Proteomes" id="UP000030665"/>
    </source>
</evidence>